<reference evidence="2 3" key="1">
    <citation type="submission" date="2024-04" db="EMBL/GenBank/DDBJ databases">
        <title>Defined microbial consortia suppress multidrug-resistant proinflammatory Enterobacteriaceae via ecological control.</title>
        <authorList>
            <person name="Furuichi M."/>
            <person name="Kawaguchi T."/>
            <person name="Pust M."/>
            <person name="Yasuma K."/>
            <person name="Plichta D."/>
            <person name="Hasegawa N."/>
            <person name="Ohya T."/>
            <person name="Bhattarai S."/>
            <person name="Sasajima S."/>
            <person name="Aoto Y."/>
            <person name="Tuganbaev T."/>
            <person name="Yaginuma M."/>
            <person name="Ueda M."/>
            <person name="Okahashi N."/>
            <person name="Amafuji K."/>
            <person name="Kiridooshi Y."/>
            <person name="Sugita K."/>
            <person name="Strazar M."/>
            <person name="Skelly A."/>
            <person name="Suda W."/>
            <person name="Hattori M."/>
            <person name="Nakamoto N."/>
            <person name="Caballero S."/>
            <person name="Norman J."/>
            <person name="Olle B."/>
            <person name="Tanoue T."/>
            <person name="Arita M."/>
            <person name="Bucci V."/>
            <person name="Atarashi K."/>
            <person name="Xavier R."/>
            <person name="Honda K."/>
        </authorList>
    </citation>
    <scope>NUCLEOTIDE SEQUENCE [LARGE SCALE GENOMIC DNA]</scope>
    <source>
        <strain evidence="3">k04-0078-D8-1</strain>
    </source>
</reference>
<dbReference type="Proteomes" id="UP001600943">
    <property type="component" value="Unassembled WGS sequence"/>
</dbReference>
<evidence type="ECO:0008006" key="4">
    <source>
        <dbReference type="Google" id="ProtNLM"/>
    </source>
</evidence>
<feature type="chain" id="PRO_5047437520" description="Sugar ABC transporter substrate-binding protein" evidence="1">
    <location>
        <begin position="20"/>
        <end position="294"/>
    </location>
</feature>
<accession>A0ABQ0BF96</accession>
<protein>
    <recommendedName>
        <fullName evidence="4">Sugar ABC transporter substrate-binding protein</fullName>
    </recommendedName>
</protein>
<keyword evidence="1" id="KW-0732">Signal</keyword>
<evidence type="ECO:0000256" key="1">
    <source>
        <dbReference type="SAM" id="SignalP"/>
    </source>
</evidence>
<sequence>MAGVIRAAFFLLLCLLVCCTGGCGNNKEDTAKRVCKTSMFSWEEEYLLPDMEAEAGQALETLGCEAVYQQIPEDTDIDVIKDYLKRRRKAGQDVYCLAGDSKWAVQKNGEAMLRTVEIVGKWNKEARGDGGFCGIVWDVEPYLLMRWETDPVTVMSQFVQNAVKAYRAAKEQDLLVILCIPNFYDAVGMEESLEKLIQSGCDAVAVMNYDKTDEAGQISGEAELAAKYEKGIIHITEMQKPGTHELEPKNTYYQDGFEAVEKSWKHLREEIPNENMGFSWHYLKPVLELLRERE</sequence>
<evidence type="ECO:0000313" key="3">
    <source>
        <dbReference type="Proteomes" id="UP001600943"/>
    </source>
</evidence>
<keyword evidence="3" id="KW-1185">Reference proteome</keyword>
<feature type="signal peptide" evidence="1">
    <location>
        <begin position="1"/>
        <end position="19"/>
    </location>
</feature>
<gene>
    <name evidence="2" type="ORF">K040078D81_42570</name>
</gene>
<comment type="caution">
    <text evidence="2">The sequence shown here is derived from an EMBL/GenBank/DDBJ whole genome shotgun (WGS) entry which is preliminary data.</text>
</comment>
<dbReference type="RefSeq" id="WP_390408337.1">
    <property type="nucleotide sequence ID" value="NZ_BAABYW010000001.1"/>
</dbReference>
<proteinExistence type="predicted"/>
<organism evidence="2 3">
    <name type="scientific">Blautia hominis</name>
    <dbReference type="NCBI Taxonomy" id="2025493"/>
    <lineage>
        <taxon>Bacteria</taxon>
        <taxon>Bacillati</taxon>
        <taxon>Bacillota</taxon>
        <taxon>Clostridia</taxon>
        <taxon>Lachnospirales</taxon>
        <taxon>Lachnospiraceae</taxon>
        <taxon>Blautia</taxon>
    </lineage>
</organism>
<dbReference type="EMBL" id="BAABYW010000001">
    <property type="protein sequence ID" value="GAA6410140.1"/>
    <property type="molecule type" value="Genomic_DNA"/>
</dbReference>
<name>A0ABQ0BF96_9FIRM</name>
<evidence type="ECO:0000313" key="2">
    <source>
        <dbReference type="EMBL" id="GAA6410140.1"/>
    </source>
</evidence>